<dbReference type="InterPro" id="IPR054566">
    <property type="entry name" value="ManC/GMP-like_b-helix"/>
</dbReference>
<sequence length="59" mass="6384">MDTSGCIVESDGLLVATLGVRDLLIVEWGGILLVADKNCAQDIRKLVHSLEEAGLKEYL</sequence>
<dbReference type="SUPFAM" id="SSF159283">
    <property type="entry name" value="Guanosine diphospho-D-mannose pyrophosphorylase/mannose-6-phosphate isomerase linker domain"/>
    <property type="match status" value="1"/>
</dbReference>
<organism evidence="2">
    <name type="scientific">bioreactor metagenome</name>
    <dbReference type="NCBI Taxonomy" id="1076179"/>
    <lineage>
        <taxon>unclassified sequences</taxon>
        <taxon>metagenomes</taxon>
        <taxon>ecological metagenomes</taxon>
    </lineage>
</organism>
<accession>A0A645HR03</accession>
<dbReference type="EMBL" id="VSSQ01098401">
    <property type="protein sequence ID" value="MPN41397.1"/>
    <property type="molecule type" value="Genomic_DNA"/>
</dbReference>
<dbReference type="InterPro" id="IPR029044">
    <property type="entry name" value="Nucleotide-diphossugar_trans"/>
</dbReference>
<gene>
    <name evidence="2" type="ORF">SDC9_188943</name>
</gene>
<dbReference type="AlphaFoldDB" id="A0A645HR03"/>
<protein>
    <recommendedName>
        <fullName evidence="1">MannoseP isomerase/GMP-like beta-helix domain-containing protein</fullName>
    </recommendedName>
</protein>
<dbReference type="Pfam" id="PF22640">
    <property type="entry name" value="ManC_GMP_beta-helix"/>
    <property type="match status" value="1"/>
</dbReference>
<feature type="domain" description="MannoseP isomerase/GMP-like beta-helix" evidence="1">
    <location>
        <begin position="2"/>
        <end position="50"/>
    </location>
</feature>
<proteinExistence type="predicted"/>
<name>A0A645HR03_9ZZZZ</name>
<evidence type="ECO:0000259" key="1">
    <source>
        <dbReference type="Pfam" id="PF22640"/>
    </source>
</evidence>
<reference evidence="2" key="1">
    <citation type="submission" date="2019-08" db="EMBL/GenBank/DDBJ databases">
        <authorList>
            <person name="Kucharzyk K."/>
            <person name="Murdoch R.W."/>
            <person name="Higgins S."/>
            <person name="Loffler F."/>
        </authorList>
    </citation>
    <scope>NUCLEOTIDE SEQUENCE</scope>
</reference>
<evidence type="ECO:0000313" key="2">
    <source>
        <dbReference type="EMBL" id="MPN41397.1"/>
    </source>
</evidence>
<dbReference type="Gene3D" id="3.90.550.10">
    <property type="entry name" value="Spore Coat Polysaccharide Biosynthesis Protein SpsA, Chain A"/>
    <property type="match status" value="1"/>
</dbReference>
<comment type="caution">
    <text evidence="2">The sequence shown here is derived from an EMBL/GenBank/DDBJ whole genome shotgun (WGS) entry which is preliminary data.</text>
</comment>